<dbReference type="SUPFAM" id="SSF52799">
    <property type="entry name" value="(Phosphotyrosine protein) phosphatases II"/>
    <property type="match status" value="1"/>
</dbReference>
<evidence type="ECO:0000256" key="4">
    <source>
        <dbReference type="ARBA" id="ARBA00022912"/>
    </source>
</evidence>
<dbReference type="AlphaFoldDB" id="A0A8H4AJZ4"/>
<dbReference type="EMBL" id="WTPW01000501">
    <property type="protein sequence ID" value="KAF0504893.1"/>
    <property type="molecule type" value="Genomic_DNA"/>
</dbReference>
<evidence type="ECO:0000313" key="6">
    <source>
        <dbReference type="Proteomes" id="UP000439903"/>
    </source>
</evidence>
<dbReference type="GO" id="GO:0043409">
    <property type="term" value="P:negative regulation of MAPK cascade"/>
    <property type="evidence" value="ECO:0007669"/>
    <property type="project" value="TreeGrafter"/>
</dbReference>
<dbReference type="OrthoDB" id="2017893at2759"/>
<evidence type="ECO:0000256" key="2">
    <source>
        <dbReference type="ARBA" id="ARBA00013064"/>
    </source>
</evidence>
<dbReference type="PANTHER" id="PTHR10159:SF519">
    <property type="entry name" value="DUAL SPECIFICITY PROTEIN PHOSPHATASE MPK3"/>
    <property type="match status" value="1"/>
</dbReference>
<dbReference type="PANTHER" id="PTHR10159">
    <property type="entry name" value="DUAL SPECIFICITY PROTEIN PHOSPHATASE"/>
    <property type="match status" value="1"/>
</dbReference>
<dbReference type="GO" id="GO:0005737">
    <property type="term" value="C:cytoplasm"/>
    <property type="evidence" value="ECO:0007669"/>
    <property type="project" value="TreeGrafter"/>
</dbReference>
<sequence>MTSAVKRSYPFGSRPTSLVEETDHFKVPQAPLHKKMSMSHSINVSVDGAAINTKLPKTITTMQDNDTTNIVGYMSVPNNNDFVAGDDGEKQSPLISPLPSPPSAKLRNRKNLQVVVPPVRSSISAPSSPQLPQSAISHAHNRRPSTPLCVYQNRGPEGLNPTVDPRVLMSKTENAIGEDLPYKDEPIQIMKHLYLGSEINAANREMLDRLGIEFILNVAKEVENPYFEDYPYSPNSDCSTDSFHSAIQTPLLDSPMVITSPIGVYRSNPIKRSSMPPRSNSTQSIFNNTSSSSIPFTIPATNGFGPLKYKKLFWTHNQENLIADFASAFAFIDEARSTGRNILVHCQCGVSRSASLVIGYVMHTNRMTLNQAYEFVKDRSPYISPNMSLVYQLVDFEKTLKLGRNNNDIHNPSPDTPIKTKSENTNTRTHSRSSSIESDLLLKTHRRSNSIPRNNISSVTIYDNIPKTPTVISEGSFTAQITQSTVKGVTGRFHVITASVTPTSPTALSPTSSLSPTSTVSPTTPSSEPSPTSQGRSPKPSNMSSRDSTLSIGSSDKTRSLYSVDLSPLSPKKITNPPMSPAFMTSSSSTHTNSTIENFGSSQSNFLYPETTPRIIGRRHSNVISGYSRDNRDSLNGSASRPASSLYNRSISESIFSPTRVSPPITPMAIPNMNDLLLFRDDQ</sequence>
<proteinExistence type="inferred from homology"/>
<dbReference type="EC" id="3.1.3.48" evidence="2"/>
<evidence type="ECO:0000256" key="1">
    <source>
        <dbReference type="ARBA" id="ARBA00008601"/>
    </source>
</evidence>
<dbReference type="GO" id="GO:0008330">
    <property type="term" value="F:protein tyrosine/threonine phosphatase activity"/>
    <property type="evidence" value="ECO:0007669"/>
    <property type="project" value="TreeGrafter"/>
</dbReference>
<comment type="caution">
    <text evidence="5">The sequence shown here is derived from an EMBL/GenBank/DDBJ whole genome shotgun (WGS) entry which is preliminary data.</text>
</comment>
<dbReference type="GO" id="GO:0017017">
    <property type="term" value="F:MAP kinase tyrosine/serine/threonine phosphatase activity"/>
    <property type="evidence" value="ECO:0007669"/>
    <property type="project" value="TreeGrafter"/>
</dbReference>
<dbReference type="PROSITE" id="PS50056">
    <property type="entry name" value="TYR_PHOSPHATASE_2"/>
    <property type="match status" value="1"/>
</dbReference>
<dbReference type="PROSITE" id="PS50054">
    <property type="entry name" value="TYR_PHOSPHATASE_DUAL"/>
    <property type="match status" value="1"/>
</dbReference>
<dbReference type="GO" id="GO:0033550">
    <property type="term" value="F:MAP kinase tyrosine phosphatase activity"/>
    <property type="evidence" value="ECO:0007669"/>
    <property type="project" value="TreeGrafter"/>
</dbReference>
<dbReference type="PROSITE" id="PS00383">
    <property type="entry name" value="TYR_PHOSPHATASE_1"/>
    <property type="match status" value="1"/>
</dbReference>
<dbReference type="InterPro" id="IPR016130">
    <property type="entry name" value="Tyr_Pase_AS"/>
</dbReference>
<protein>
    <recommendedName>
        <fullName evidence="2">protein-tyrosine-phosphatase</fullName>
        <ecNumber evidence="2">3.1.3.48</ecNumber>
    </recommendedName>
</protein>
<evidence type="ECO:0000256" key="3">
    <source>
        <dbReference type="ARBA" id="ARBA00022801"/>
    </source>
</evidence>
<name>A0A8H4AJZ4_GIGMA</name>
<dbReference type="InterPro" id="IPR029021">
    <property type="entry name" value="Prot-tyrosine_phosphatase-like"/>
</dbReference>
<keyword evidence="3" id="KW-0378">Hydrolase</keyword>
<dbReference type="InterPro" id="IPR020422">
    <property type="entry name" value="TYR_PHOSPHATASE_DUAL_dom"/>
</dbReference>
<dbReference type="Pfam" id="PF00782">
    <property type="entry name" value="DSPc"/>
    <property type="match status" value="1"/>
</dbReference>
<dbReference type="Gene3D" id="3.90.190.10">
    <property type="entry name" value="Protein tyrosine phosphatase superfamily"/>
    <property type="match status" value="1"/>
</dbReference>
<dbReference type="Proteomes" id="UP000439903">
    <property type="component" value="Unassembled WGS sequence"/>
</dbReference>
<reference evidence="5 6" key="1">
    <citation type="journal article" date="2019" name="Environ. Microbiol.">
        <title>At the nexus of three kingdoms: the genome of the mycorrhizal fungus Gigaspora margarita provides insights into plant, endobacterial and fungal interactions.</title>
        <authorList>
            <person name="Venice F."/>
            <person name="Ghignone S."/>
            <person name="Salvioli di Fossalunga A."/>
            <person name="Amselem J."/>
            <person name="Novero M."/>
            <person name="Xianan X."/>
            <person name="Sedzielewska Toro K."/>
            <person name="Morin E."/>
            <person name="Lipzen A."/>
            <person name="Grigoriev I.V."/>
            <person name="Henrissat B."/>
            <person name="Martin F.M."/>
            <person name="Bonfante P."/>
        </authorList>
    </citation>
    <scope>NUCLEOTIDE SEQUENCE [LARGE SCALE GENOMIC DNA]</scope>
    <source>
        <strain evidence="5 6">BEG34</strain>
    </source>
</reference>
<comment type="similarity">
    <text evidence="1">Belongs to the protein-tyrosine phosphatase family. Non-receptor class dual specificity subfamily.</text>
</comment>
<dbReference type="InterPro" id="IPR000387">
    <property type="entry name" value="Tyr_Pase_dom"/>
</dbReference>
<organism evidence="5 6">
    <name type="scientific">Gigaspora margarita</name>
    <dbReference type="NCBI Taxonomy" id="4874"/>
    <lineage>
        <taxon>Eukaryota</taxon>
        <taxon>Fungi</taxon>
        <taxon>Fungi incertae sedis</taxon>
        <taxon>Mucoromycota</taxon>
        <taxon>Glomeromycotina</taxon>
        <taxon>Glomeromycetes</taxon>
        <taxon>Diversisporales</taxon>
        <taxon>Gigasporaceae</taxon>
        <taxon>Gigaspora</taxon>
    </lineage>
</organism>
<accession>A0A8H4AJZ4</accession>
<dbReference type="SMART" id="SM00195">
    <property type="entry name" value="DSPc"/>
    <property type="match status" value="1"/>
</dbReference>
<evidence type="ECO:0000313" key="5">
    <source>
        <dbReference type="EMBL" id="KAF0504893.1"/>
    </source>
</evidence>
<gene>
    <name evidence="5" type="ORF">F8M41_019439</name>
</gene>
<dbReference type="InterPro" id="IPR000340">
    <property type="entry name" value="Dual-sp_phosphatase_cat-dom"/>
</dbReference>
<keyword evidence="6" id="KW-1185">Reference proteome</keyword>
<keyword evidence="4" id="KW-0904">Protein phosphatase</keyword>